<dbReference type="OrthoDB" id="9806984at2"/>
<dbReference type="Proteomes" id="UP000036959">
    <property type="component" value="Unassembled WGS sequence"/>
</dbReference>
<comment type="caution">
    <text evidence="9">The sequence shown here is derived from an EMBL/GenBank/DDBJ whole genome shotgun (WGS) entry which is preliminary data.</text>
</comment>
<evidence type="ECO:0000256" key="4">
    <source>
        <dbReference type="ARBA" id="ARBA00022692"/>
    </source>
</evidence>
<dbReference type="RefSeq" id="WP_050455084.1">
    <property type="nucleotide sequence ID" value="NZ_LFJJ01000162.1"/>
</dbReference>
<evidence type="ECO:0000256" key="6">
    <source>
        <dbReference type="ARBA" id="ARBA00023136"/>
    </source>
</evidence>
<dbReference type="PANTHER" id="PTHR30462:SF2">
    <property type="entry name" value="INTERMEMBRANE TRANSPORT PROTEIN PQIB"/>
    <property type="match status" value="1"/>
</dbReference>
<evidence type="ECO:0000256" key="3">
    <source>
        <dbReference type="ARBA" id="ARBA00022519"/>
    </source>
</evidence>
<evidence type="ECO:0000259" key="8">
    <source>
        <dbReference type="Pfam" id="PF02470"/>
    </source>
</evidence>
<protein>
    <submittedName>
        <fullName evidence="9">Paraquat-inducible protein B</fullName>
    </submittedName>
</protein>
<evidence type="ECO:0000256" key="7">
    <source>
        <dbReference type="SAM" id="Phobius"/>
    </source>
</evidence>
<dbReference type="GO" id="GO:0005886">
    <property type="term" value="C:plasma membrane"/>
    <property type="evidence" value="ECO:0007669"/>
    <property type="project" value="UniProtKB-SubCell"/>
</dbReference>
<accession>A0A0L0M9Q8</accession>
<dbReference type="EMBL" id="LFJJ01000162">
    <property type="protein sequence ID" value="KND59073.1"/>
    <property type="molecule type" value="Genomic_DNA"/>
</dbReference>
<keyword evidence="10" id="KW-1185">Reference proteome</keyword>
<gene>
    <name evidence="9" type="ORF">BVER_02598</name>
</gene>
<feature type="transmembrane region" description="Helical" evidence="7">
    <location>
        <begin position="30"/>
        <end position="51"/>
    </location>
</feature>
<dbReference type="PATRIC" id="fig|242163.4.peg.1827"/>
<keyword evidence="6 7" id="KW-0472">Membrane</keyword>
<feature type="domain" description="Mce/MlaD" evidence="8">
    <location>
        <begin position="54"/>
        <end position="143"/>
    </location>
</feature>
<dbReference type="InterPro" id="IPR003399">
    <property type="entry name" value="Mce/MlaD"/>
</dbReference>
<feature type="domain" description="Mce/MlaD" evidence="8">
    <location>
        <begin position="309"/>
        <end position="412"/>
    </location>
</feature>
<keyword evidence="5 7" id="KW-1133">Transmembrane helix</keyword>
<evidence type="ECO:0000313" key="10">
    <source>
        <dbReference type="Proteomes" id="UP000036959"/>
    </source>
</evidence>
<dbReference type="PANTHER" id="PTHR30462">
    <property type="entry name" value="INTERMEMBRANE TRANSPORT PROTEIN PQIB-RELATED"/>
    <property type="match status" value="1"/>
</dbReference>
<sequence length="550" mass="60610">MVEPPDASRPPEQDFPDALPARRSRFGLSLIWLVPLIAVLIGGWLAAQAILQKGPTITISFKTGEGLEAGKTKIKYKDVEISTVKSVVLAPDHKRVIASAELSKDADNMLVDDTRFWVVRPRISGGTVSGLGTLIAGSYVGMDLGVTKTKRYDYVGLESPPVITTDVPGREFVLKSDTMGSLDVGAPVYFRRLQVGQITSYELDADGMGVTLHLFINAPYDKYVKMDKRFWQASGVDVKLDSTGVKMDTESLVSILVGGLAFEMPPPTPGMTDITTASDAAEAPAQHVYQLFTSRTEAMKRHDRIIDSYVFNFKESVRGLSVGAEVDFRGIVLGEVTAIYTRYDPVKREFSIPVRVNFYPERFSMRAESGTQQGRLTMDRRKLVEWMVEHGFRAQLRTGSILTGQRYIAVDFFKDAASASIDWNADPPELPTVPGGLQSLQDSIQALVTKLNKIPFEGIGQDVRDTLKQAQALVRTLDTEIAPEAKTTLAAARNALDSTSRMMQNDSPLQANAAETMKELSRTAAAFRNLAEYLERHPEAILRGKPEDKK</sequence>
<evidence type="ECO:0000256" key="5">
    <source>
        <dbReference type="ARBA" id="ARBA00022989"/>
    </source>
</evidence>
<organism evidence="9 10">
    <name type="scientific">Candidatus Burkholderia verschuerenii</name>
    <dbReference type="NCBI Taxonomy" id="242163"/>
    <lineage>
        <taxon>Bacteria</taxon>
        <taxon>Pseudomonadati</taxon>
        <taxon>Pseudomonadota</taxon>
        <taxon>Betaproteobacteria</taxon>
        <taxon>Burkholderiales</taxon>
        <taxon>Burkholderiaceae</taxon>
        <taxon>Burkholderia</taxon>
    </lineage>
</organism>
<feature type="domain" description="Mce/MlaD" evidence="8">
    <location>
        <begin position="169"/>
        <end position="236"/>
    </location>
</feature>
<name>A0A0L0M9Q8_9BURK</name>
<dbReference type="InterPro" id="IPR051800">
    <property type="entry name" value="PqiA-PqiB_transport"/>
</dbReference>
<keyword evidence="3" id="KW-0997">Cell inner membrane</keyword>
<evidence type="ECO:0000256" key="2">
    <source>
        <dbReference type="ARBA" id="ARBA00022475"/>
    </source>
</evidence>
<dbReference type="Pfam" id="PF02470">
    <property type="entry name" value="MlaD"/>
    <property type="match status" value="3"/>
</dbReference>
<proteinExistence type="predicted"/>
<comment type="subcellular location">
    <subcellularLocation>
        <location evidence="1">Cell inner membrane</location>
    </subcellularLocation>
</comment>
<reference evidence="10" key="1">
    <citation type="submission" date="2015-06" db="EMBL/GenBank/DDBJ databases">
        <title>Comparative genomics of Burkholderia leaf nodule symbionts.</title>
        <authorList>
            <person name="Carlier A."/>
            <person name="Eberl L."/>
            <person name="Pinto-Carbo M."/>
        </authorList>
    </citation>
    <scope>NUCLEOTIDE SEQUENCE [LARGE SCALE GENOMIC DNA]</scope>
    <source>
        <strain evidence="10">UZHbot4</strain>
    </source>
</reference>
<dbReference type="AlphaFoldDB" id="A0A0L0M9Q8"/>
<evidence type="ECO:0000313" key="9">
    <source>
        <dbReference type="EMBL" id="KND59073.1"/>
    </source>
</evidence>
<keyword evidence="4 7" id="KW-0812">Transmembrane</keyword>
<keyword evidence="2" id="KW-1003">Cell membrane</keyword>
<evidence type="ECO:0000256" key="1">
    <source>
        <dbReference type="ARBA" id="ARBA00004533"/>
    </source>
</evidence>